<accession>A0A7W6BZY9</accession>
<reference evidence="1 2" key="1">
    <citation type="submission" date="2020-08" db="EMBL/GenBank/DDBJ databases">
        <title>Genomic Encyclopedia of Type Strains, Phase IV (KMG-IV): sequencing the most valuable type-strain genomes for metagenomic binning, comparative biology and taxonomic classification.</title>
        <authorList>
            <person name="Goeker M."/>
        </authorList>
    </citation>
    <scope>NUCLEOTIDE SEQUENCE [LARGE SCALE GENOMIC DNA]</scope>
    <source>
        <strain evidence="1 2">DSM 25024</strain>
    </source>
</reference>
<dbReference type="Proteomes" id="UP000531216">
    <property type="component" value="Unassembled WGS sequence"/>
</dbReference>
<dbReference type="Pfam" id="PF13618">
    <property type="entry name" value="Gluconate_2-dh3"/>
    <property type="match status" value="1"/>
</dbReference>
<dbReference type="PROSITE" id="PS51318">
    <property type="entry name" value="TAT"/>
    <property type="match status" value="1"/>
</dbReference>
<name>A0A7W6BZY9_9HYPH</name>
<dbReference type="EMBL" id="JACIDO010000028">
    <property type="protein sequence ID" value="MBB3938308.1"/>
    <property type="molecule type" value="Genomic_DNA"/>
</dbReference>
<dbReference type="RefSeq" id="WP_090966867.1">
    <property type="nucleotide sequence ID" value="NZ_FOOA01000042.1"/>
</dbReference>
<dbReference type="AlphaFoldDB" id="A0A7W6BZY9"/>
<evidence type="ECO:0008006" key="3">
    <source>
        <dbReference type="Google" id="ProtNLM"/>
    </source>
</evidence>
<dbReference type="InterPro" id="IPR006311">
    <property type="entry name" value="TAT_signal"/>
</dbReference>
<organism evidence="1 2">
    <name type="scientific">Aureimonas phyllosphaerae</name>
    <dbReference type="NCBI Taxonomy" id="1166078"/>
    <lineage>
        <taxon>Bacteria</taxon>
        <taxon>Pseudomonadati</taxon>
        <taxon>Pseudomonadota</taxon>
        <taxon>Alphaproteobacteria</taxon>
        <taxon>Hyphomicrobiales</taxon>
        <taxon>Aurantimonadaceae</taxon>
        <taxon>Aureimonas</taxon>
    </lineage>
</organism>
<evidence type="ECO:0000313" key="2">
    <source>
        <dbReference type="Proteomes" id="UP000531216"/>
    </source>
</evidence>
<comment type="caution">
    <text evidence="1">The sequence shown here is derived from an EMBL/GenBank/DDBJ whole genome shotgun (WGS) entry which is preliminary data.</text>
</comment>
<gene>
    <name evidence="1" type="ORF">GGR05_004480</name>
</gene>
<evidence type="ECO:0000313" key="1">
    <source>
        <dbReference type="EMBL" id="MBB3938308.1"/>
    </source>
</evidence>
<sequence length="180" mass="19979">MTRSTSSANDLSRRRFLKSAASGIIAMTVMPSGLVTGRAFAQMPQATEPETFASLVQMSRDCYPHDKIEDRFYATAVQILDEAARALPAERDLLESGMGSLNQAAADRFGKPYAKVESEADRVELLKAMEDTAFFQKVRGNLVVGLYNQKELWPIFGYEGASYDKGGYLERGFDDIDWLA</sequence>
<keyword evidence="2" id="KW-1185">Reference proteome</keyword>
<dbReference type="OrthoDB" id="4929908at2"/>
<dbReference type="InterPro" id="IPR027056">
    <property type="entry name" value="Gluconate_2DH_su3"/>
</dbReference>
<proteinExistence type="predicted"/>
<protein>
    <recommendedName>
        <fullName evidence="3">Tat (Twin-arginine translocation) pathway signal sequence</fullName>
    </recommendedName>
</protein>